<keyword evidence="3" id="KW-1185">Reference proteome</keyword>
<evidence type="ECO:0000256" key="1">
    <source>
        <dbReference type="SAM" id="MobiDB-lite"/>
    </source>
</evidence>
<reference evidence="2" key="1">
    <citation type="journal article" date="2020" name="Phytopathology">
        <title>Genome sequence of the chestnut blight fungus Cryphonectria parasitica EP155: A fundamental resource for an archetypical invasive plant pathogen.</title>
        <authorList>
            <person name="Crouch J.A."/>
            <person name="Dawe A."/>
            <person name="Aerts A."/>
            <person name="Barry K."/>
            <person name="Churchill A.C.L."/>
            <person name="Grimwood J."/>
            <person name="Hillman B."/>
            <person name="Milgroom M.G."/>
            <person name="Pangilinan J."/>
            <person name="Smith M."/>
            <person name="Salamov A."/>
            <person name="Schmutz J."/>
            <person name="Yadav J."/>
            <person name="Grigoriev I.V."/>
            <person name="Nuss D."/>
        </authorList>
    </citation>
    <scope>NUCLEOTIDE SEQUENCE</scope>
    <source>
        <strain evidence="2">EP155</strain>
    </source>
</reference>
<gene>
    <name evidence="2" type="ORF">M406DRAFT_334182</name>
</gene>
<dbReference type="Proteomes" id="UP000803844">
    <property type="component" value="Unassembled WGS sequence"/>
</dbReference>
<dbReference type="RefSeq" id="XP_040771528.1">
    <property type="nucleotide sequence ID" value="XM_040920911.1"/>
</dbReference>
<dbReference type="EMBL" id="MU032352">
    <property type="protein sequence ID" value="KAF3760549.1"/>
    <property type="molecule type" value="Genomic_DNA"/>
</dbReference>
<evidence type="ECO:0000313" key="2">
    <source>
        <dbReference type="EMBL" id="KAF3760549.1"/>
    </source>
</evidence>
<feature type="compositionally biased region" description="Polar residues" evidence="1">
    <location>
        <begin position="147"/>
        <end position="156"/>
    </location>
</feature>
<sequence length="170" mass="19276">MNWTEGNLARHSRGRKGKEIVLRQRKHFAKTSSLKLPSPGSLQKEEVEENMRHKRRRLLLKGDWVGTDVQKPIQMEFLKPRVSSRDDPWGSSRPRYQSSKSRLCRLLGVKTVDGQLRAPGTVVRTSTPVTRCQLRVRVGSLEKALDASSNATSSMSRYRDVQGNPDGKHS</sequence>
<feature type="region of interest" description="Disordered" evidence="1">
    <location>
        <begin position="147"/>
        <end position="170"/>
    </location>
</feature>
<evidence type="ECO:0000313" key="3">
    <source>
        <dbReference type="Proteomes" id="UP000803844"/>
    </source>
</evidence>
<dbReference type="AlphaFoldDB" id="A0A9P5CI65"/>
<accession>A0A9P5CI65</accession>
<dbReference type="GeneID" id="63838040"/>
<organism evidence="2 3">
    <name type="scientific">Cryphonectria parasitica (strain ATCC 38755 / EP155)</name>
    <dbReference type="NCBI Taxonomy" id="660469"/>
    <lineage>
        <taxon>Eukaryota</taxon>
        <taxon>Fungi</taxon>
        <taxon>Dikarya</taxon>
        <taxon>Ascomycota</taxon>
        <taxon>Pezizomycotina</taxon>
        <taxon>Sordariomycetes</taxon>
        <taxon>Sordariomycetidae</taxon>
        <taxon>Diaporthales</taxon>
        <taxon>Cryphonectriaceae</taxon>
        <taxon>Cryphonectria-Endothia species complex</taxon>
        <taxon>Cryphonectria</taxon>
    </lineage>
</organism>
<protein>
    <submittedName>
        <fullName evidence="2">Uncharacterized protein</fullName>
    </submittedName>
</protein>
<name>A0A9P5CI65_CRYP1</name>
<proteinExistence type="predicted"/>
<dbReference type="OrthoDB" id="5426563at2759"/>
<comment type="caution">
    <text evidence="2">The sequence shown here is derived from an EMBL/GenBank/DDBJ whole genome shotgun (WGS) entry which is preliminary data.</text>
</comment>